<dbReference type="InterPro" id="IPR044651">
    <property type="entry name" value="OTSB-like"/>
</dbReference>
<proteinExistence type="inferred from homology"/>
<dbReference type="PANTHER" id="PTHR43768:SF3">
    <property type="entry name" value="TREHALOSE 6-PHOSPHATE PHOSPHATASE"/>
    <property type="match status" value="1"/>
</dbReference>
<keyword evidence="1 3" id="KW-0378">Hydrolase</keyword>
<keyword evidence="3" id="KW-0479">Metal-binding</keyword>
<organism evidence="4 5">
    <name type="scientific">Corynebacterium aurimucosum</name>
    <dbReference type="NCBI Taxonomy" id="169292"/>
    <lineage>
        <taxon>Bacteria</taxon>
        <taxon>Bacillati</taxon>
        <taxon>Actinomycetota</taxon>
        <taxon>Actinomycetes</taxon>
        <taxon>Mycobacteriales</taxon>
        <taxon>Corynebacteriaceae</taxon>
        <taxon>Corynebacterium</taxon>
    </lineage>
</organism>
<dbReference type="RefSeq" id="WP_046649274.1">
    <property type="nucleotide sequence ID" value="NZ_PNHI01000001.1"/>
</dbReference>
<evidence type="ECO:0000313" key="4">
    <source>
        <dbReference type="EMBL" id="TVU84092.1"/>
    </source>
</evidence>
<dbReference type="GO" id="GO:0004805">
    <property type="term" value="F:trehalose-phosphatase activity"/>
    <property type="evidence" value="ECO:0007669"/>
    <property type="project" value="UniProtKB-EC"/>
</dbReference>
<dbReference type="Gene3D" id="3.30.70.1020">
    <property type="entry name" value="Trehalose-6-phosphate phosphatase related protein, domain 2"/>
    <property type="match status" value="1"/>
</dbReference>
<evidence type="ECO:0000313" key="5">
    <source>
        <dbReference type="Proteomes" id="UP000320648"/>
    </source>
</evidence>
<gene>
    <name evidence="4" type="primary">otsB</name>
    <name evidence="4" type="ORF">FQN05_06450</name>
</gene>
<comment type="function">
    <text evidence="2 3">Removes the phosphate from trehalose 6-phosphate to produce free trehalose.</text>
</comment>
<dbReference type="UniPathway" id="UPA00299"/>
<name>A0A2N6TSC4_9CORY</name>
<evidence type="ECO:0000256" key="2">
    <source>
        <dbReference type="ARBA" id="ARBA00024179"/>
    </source>
</evidence>
<dbReference type="PANTHER" id="PTHR43768">
    <property type="entry name" value="TREHALOSE 6-PHOSPHATE PHOSPHATASE"/>
    <property type="match status" value="1"/>
</dbReference>
<dbReference type="InterPro" id="IPR023214">
    <property type="entry name" value="HAD_sf"/>
</dbReference>
<dbReference type="AlphaFoldDB" id="A0A2N6TSC4"/>
<dbReference type="GO" id="GO:0005992">
    <property type="term" value="P:trehalose biosynthetic process"/>
    <property type="evidence" value="ECO:0007669"/>
    <property type="project" value="UniProtKB-UniPathway"/>
</dbReference>
<dbReference type="Pfam" id="PF02358">
    <property type="entry name" value="Trehalose_PPase"/>
    <property type="match status" value="1"/>
</dbReference>
<comment type="caution">
    <text evidence="4">The sequence shown here is derived from an EMBL/GenBank/DDBJ whole genome shotgun (WGS) entry which is preliminary data.</text>
</comment>
<protein>
    <recommendedName>
        <fullName evidence="3">Trehalose 6-phosphate phosphatase</fullName>
        <ecNumber evidence="3">3.1.3.12</ecNumber>
    </recommendedName>
</protein>
<dbReference type="EC" id="3.1.3.12" evidence="3"/>
<keyword evidence="3" id="KW-0460">Magnesium</keyword>
<dbReference type="EMBL" id="VMTX01000007">
    <property type="protein sequence ID" value="TVU84092.1"/>
    <property type="molecule type" value="Genomic_DNA"/>
</dbReference>
<evidence type="ECO:0000256" key="1">
    <source>
        <dbReference type="ARBA" id="ARBA00022801"/>
    </source>
</evidence>
<dbReference type="Gene3D" id="3.40.50.1000">
    <property type="entry name" value="HAD superfamily/HAD-like"/>
    <property type="match status" value="1"/>
</dbReference>
<dbReference type="InterPro" id="IPR003337">
    <property type="entry name" value="Trehalose_PPase"/>
</dbReference>
<comment type="similarity">
    <text evidence="3">Belongs to the trehalose phosphatase family.</text>
</comment>
<dbReference type="Proteomes" id="UP000320648">
    <property type="component" value="Unassembled WGS sequence"/>
</dbReference>
<dbReference type="GO" id="GO:0046872">
    <property type="term" value="F:metal ion binding"/>
    <property type="evidence" value="ECO:0007669"/>
    <property type="project" value="UniProtKB-KW"/>
</dbReference>
<dbReference type="NCBIfam" id="TIGR00685">
    <property type="entry name" value="T6PP"/>
    <property type="match status" value="1"/>
</dbReference>
<comment type="pathway">
    <text evidence="3">Glycan biosynthesis; trehalose biosynthesis.</text>
</comment>
<sequence>MIDALASAEHLAVVSDFDGTLAGFARNAYAVRPEQRSLDALAALAQLPNTTAAVLSGRHLDGLMRVCPLREPVLFGGSHGAESSWEESALTPEMEAHLAKKEEEIKEIIARHPGAELEVKPFQRVLHLRALELQDPDAAAAAYAEGVALSADGFPKTAGKCVVEFSATQATKGTWIDKLRHRVGATAVVFLGDDATDEDGFAALNQPPDLGVKVGEGATQAALRVPDIAAVTEFLEELAAARAQHSS</sequence>
<accession>A0A2N6TSC4</accession>
<dbReference type="SUPFAM" id="SSF56784">
    <property type="entry name" value="HAD-like"/>
    <property type="match status" value="1"/>
</dbReference>
<comment type="cofactor">
    <cofactor evidence="3">
        <name>Mg(2+)</name>
        <dbReference type="ChEBI" id="CHEBI:18420"/>
    </cofactor>
</comment>
<comment type="catalytic activity">
    <reaction evidence="3">
        <text>alpha,alpha-trehalose 6-phosphate + H2O = alpha,alpha-trehalose + phosphate</text>
        <dbReference type="Rhea" id="RHEA:23420"/>
        <dbReference type="ChEBI" id="CHEBI:15377"/>
        <dbReference type="ChEBI" id="CHEBI:16551"/>
        <dbReference type="ChEBI" id="CHEBI:43474"/>
        <dbReference type="ChEBI" id="CHEBI:58429"/>
        <dbReference type="EC" id="3.1.3.12"/>
    </reaction>
</comment>
<dbReference type="InterPro" id="IPR036412">
    <property type="entry name" value="HAD-like_sf"/>
</dbReference>
<evidence type="ECO:0000256" key="3">
    <source>
        <dbReference type="RuleBase" id="RU361117"/>
    </source>
</evidence>
<reference evidence="4 5" key="1">
    <citation type="submission" date="2019-07" db="EMBL/GenBank/DDBJ databases">
        <title>Draft genome of C. aurimucosum strain 15-4290.</title>
        <authorList>
            <person name="Pacheco L.G.C."/>
            <person name="Aguiar E.R.G.R."/>
            <person name="Navas J."/>
            <person name="Santos C.S."/>
            <person name="Rocha D.J.P.G."/>
        </authorList>
    </citation>
    <scope>NUCLEOTIDE SEQUENCE [LARGE SCALE GENOMIC DNA]</scope>
    <source>
        <strain evidence="4 5">15-4290</strain>
    </source>
</reference>